<accession>A0ABP8G2S0</accession>
<keyword evidence="2" id="KW-1185">Reference proteome</keyword>
<evidence type="ECO:0000313" key="2">
    <source>
        <dbReference type="Proteomes" id="UP001501844"/>
    </source>
</evidence>
<sequence length="85" mass="9832">MTQHTLYLVKTSNGAEHDLTSAKELRSNNLFPFGLHNYAIYRTPEGAYIKGTNSDNPNLMLDQYEEITEQEAKGYQHPHHRIIEE</sequence>
<dbReference type="EMBL" id="BAABGX010000003">
    <property type="protein sequence ID" value="GAA4315769.1"/>
    <property type="molecule type" value="Genomic_DNA"/>
</dbReference>
<name>A0ABP8G2S0_9BACT</name>
<gene>
    <name evidence="1" type="ORF">GCM10023183_36690</name>
</gene>
<evidence type="ECO:0008006" key="3">
    <source>
        <dbReference type="Google" id="ProtNLM"/>
    </source>
</evidence>
<dbReference type="RefSeq" id="WP_345169529.1">
    <property type="nucleotide sequence ID" value="NZ_BAABGX010000003.1"/>
</dbReference>
<organism evidence="1 2">
    <name type="scientific">Nibribacter koreensis</name>
    <dbReference type="NCBI Taxonomy" id="1084519"/>
    <lineage>
        <taxon>Bacteria</taxon>
        <taxon>Pseudomonadati</taxon>
        <taxon>Bacteroidota</taxon>
        <taxon>Cytophagia</taxon>
        <taxon>Cytophagales</taxon>
        <taxon>Hymenobacteraceae</taxon>
        <taxon>Nibribacter</taxon>
    </lineage>
</organism>
<comment type="caution">
    <text evidence="1">The sequence shown here is derived from an EMBL/GenBank/DDBJ whole genome shotgun (WGS) entry which is preliminary data.</text>
</comment>
<evidence type="ECO:0000313" key="1">
    <source>
        <dbReference type="EMBL" id="GAA4315769.1"/>
    </source>
</evidence>
<proteinExistence type="predicted"/>
<protein>
    <recommendedName>
        <fullName evidence="3">Nonstructural protein</fullName>
    </recommendedName>
</protein>
<reference evidence="2" key="1">
    <citation type="journal article" date="2019" name="Int. J. Syst. Evol. Microbiol.">
        <title>The Global Catalogue of Microorganisms (GCM) 10K type strain sequencing project: providing services to taxonomists for standard genome sequencing and annotation.</title>
        <authorList>
            <consortium name="The Broad Institute Genomics Platform"/>
            <consortium name="The Broad Institute Genome Sequencing Center for Infectious Disease"/>
            <person name="Wu L."/>
            <person name="Ma J."/>
        </authorList>
    </citation>
    <scope>NUCLEOTIDE SEQUENCE [LARGE SCALE GENOMIC DNA]</scope>
    <source>
        <strain evidence="2">JCM 17917</strain>
    </source>
</reference>
<dbReference type="Proteomes" id="UP001501844">
    <property type="component" value="Unassembled WGS sequence"/>
</dbReference>